<dbReference type="Proteomes" id="UP001238088">
    <property type="component" value="Unassembled WGS sequence"/>
</dbReference>
<dbReference type="EMBL" id="JAUSUB010000001">
    <property type="protein sequence ID" value="MDQ0268413.1"/>
    <property type="molecule type" value="Genomic_DNA"/>
</dbReference>
<dbReference type="InterPro" id="IPR022791">
    <property type="entry name" value="L-PG_synthase/AglD"/>
</dbReference>
<feature type="transmembrane region" description="Helical" evidence="6">
    <location>
        <begin position="12"/>
        <end position="29"/>
    </location>
</feature>
<evidence type="ECO:0000256" key="1">
    <source>
        <dbReference type="ARBA" id="ARBA00004651"/>
    </source>
</evidence>
<keyword evidence="3 6" id="KW-0812">Transmembrane</keyword>
<comment type="caution">
    <text evidence="7">The sequence shown here is derived from an EMBL/GenBank/DDBJ whole genome shotgun (WGS) entry which is preliminary data.</text>
</comment>
<keyword evidence="6" id="KW-0046">Antibiotic resistance</keyword>
<keyword evidence="2" id="KW-1003">Cell membrane</keyword>
<dbReference type="RefSeq" id="WP_307471144.1">
    <property type="nucleotide sequence ID" value="NZ_JAUSUB010000001.1"/>
</dbReference>
<comment type="similarity">
    <text evidence="6">Belongs to the LPG synthase family.</text>
</comment>
<keyword evidence="7" id="KW-0012">Acyltransferase</keyword>
<evidence type="ECO:0000256" key="5">
    <source>
        <dbReference type="ARBA" id="ARBA00023136"/>
    </source>
</evidence>
<evidence type="ECO:0000256" key="4">
    <source>
        <dbReference type="ARBA" id="ARBA00022989"/>
    </source>
</evidence>
<keyword evidence="8" id="KW-1185">Reference proteome</keyword>
<comment type="subcellular location">
    <subcellularLocation>
        <location evidence="1 6">Cell membrane</location>
        <topology evidence="1 6">Multi-pass membrane protein</topology>
    </subcellularLocation>
</comment>
<organism evidence="7 8">
    <name type="scientific">Cytobacillus purgationiresistens</name>
    <dbReference type="NCBI Taxonomy" id="863449"/>
    <lineage>
        <taxon>Bacteria</taxon>
        <taxon>Bacillati</taxon>
        <taxon>Bacillota</taxon>
        <taxon>Bacilli</taxon>
        <taxon>Bacillales</taxon>
        <taxon>Bacillaceae</taxon>
        <taxon>Cytobacillus</taxon>
    </lineage>
</organism>
<proteinExistence type="inferred from homology"/>
<dbReference type="GO" id="GO:0050071">
    <property type="term" value="F:phosphatidylglycerol lysyltransferase activity"/>
    <property type="evidence" value="ECO:0007669"/>
    <property type="project" value="UniProtKB-EC"/>
</dbReference>
<feature type="transmembrane region" description="Helical" evidence="6">
    <location>
        <begin position="94"/>
        <end position="114"/>
    </location>
</feature>
<feature type="transmembrane region" description="Helical" evidence="6">
    <location>
        <begin position="161"/>
        <end position="180"/>
    </location>
</feature>
<evidence type="ECO:0000256" key="6">
    <source>
        <dbReference type="RuleBase" id="RU363042"/>
    </source>
</evidence>
<protein>
    <recommendedName>
        <fullName evidence="6">Phosphatidylglycerol lysyltransferase</fullName>
        <ecNumber evidence="6">2.3.2.3</ecNumber>
    </recommendedName>
    <alternativeName>
        <fullName evidence="6">Lysylphosphatidylglycerol synthase</fullName>
    </alternativeName>
</protein>
<evidence type="ECO:0000256" key="3">
    <source>
        <dbReference type="ARBA" id="ARBA00022692"/>
    </source>
</evidence>
<feature type="transmembrane region" description="Helical" evidence="6">
    <location>
        <begin position="49"/>
        <end position="73"/>
    </location>
</feature>
<reference evidence="7 8" key="1">
    <citation type="submission" date="2023-07" db="EMBL/GenBank/DDBJ databases">
        <title>Genomic Encyclopedia of Type Strains, Phase IV (KMG-IV): sequencing the most valuable type-strain genomes for metagenomic binning, comparative biology and taxonomic classification.</title>
        <authorList>
            <person name="Goeker M."/>
        </authorList>
    </citation>
    <scope>NUCLEOTIDE SEQUENCE [LARGE SCALE GENOMIC DNA]</scope>
    <source>
        <strain evidence="7 8">DSM 23494</strain>
    </source>
</reference>
<sequence length="308" mass="34599">MSILKNKKIITTVKYAVPCMILVLIFFEAKSFFTHFNWALLEHYLDRLSIMSVIFIFILGLVALVPMFFYDVILNRLLKIRIPAKKLIGYSLSANAYSNLIGFGGVAGATLRTIYYRPYVSSEIPYIKIIAKLSLFYLSGLSVLAWFVLFSNNQLFSELRLVHVAVWGIALYAPILLIVFLLKRKLWDLSNVKREFISELMMISVFEWLFVVICIWGITNIMGESISLLAAFPIVILAACAGIASMLPGGIGSFDLVLLLGFEAQGIPGELGLLVLMFYRGSYYIVPALLGTPIAINVLWGKLKPNRF</sequence>
<keyword evidence="5 6" id="KW-0472">Membrane</keyword>
<accession>A0ABU0AD99</accession>
<feature type="transmembrane region" description="Helical" evidence="6">
    <location>
        <begin position="126"/>
        <end position="149"/>
    </location>
</feature>
<dbReference type="Pfam" id="PF03706">
    <property type="entry name" value="LPG_synthase_TM"/>
    <property type="match status" value="1"/>
</dbReference>
<dbReference type="EC" id="2.3.2.3" evidence="6"/>
<evidence type="ECO:0000256" key="2">
    <source>
        <dbReference type="ARBA" id="ARBA00022475"/>
    </source>
</evidence>
<keyword evidence="6" id="KW-0443">Lipid metabolism</keyword>
<feature type="transmembrane region" description="Helical" evidence="6">
    <location>
        <begin position="281"/>
        <end position="300"/>
    </location>
</feature>
<feature type="transmembrane region" description="Helical" evidence="6">
    <location>
        <begin position="226"/>
        <end position="247"/>
    </location>
</feature>
<gene>
    <name evidence="6" type="primary">mprF</name>
    <name evidence="7" type="ORF">J2S17_000282</name>
</gene>
<evidence type="ECO:0000313" key="7">
    <source>
        <dbReference type="EMBL" id="MDQ0268413.1"/>
    </source>
</evidence>
<name>A0ABU0AD99_9BACI</name>
<keyword evidence="4 6" id="KW-1133">Transmembrane helix</keyword>
<keyword evidence="6 7" id="KW-0808">Transferase</keyword>
<feature type="transmembrane region" description="Helical" evidence="6">
    <location>
        <begin position="200"/>
        <end position="219"/>
    </location>
</feature>
<evidence type="ECO:0000313" key="8">
    <source>
        <dbReference type="Proteomes" id="UP001238088"/>
    </source>
</evidence>
<comment type="catalytic activity">
    <reaction evidence="6">
        <text>L-lysyl-tRNA(Lys) + a 1,2-diacyl-sn-glycero-3-phospho-(1'-sn-glycerol) = a 1,2-diacyl-sn-glycero-3-phospho-1'-(3'-O-L-lysyl)-sn-glycerol + tRNA(Lys)</text>
        <dbReference type="Rhea" id="RHEA:10668"/>
        <dbReference type="Rhea" id="RHEA-COMP:9696"/>
        <dbReference type="Rhea" id="RHEA-COMP:9697"/>
        <dbReference type="ChEBI" id="CHEBI:64716"/>
        <dbReference type="ChEBI" id="CHEBI:75792"/>
        <dbReference type="ChEBI" id="CHEBI:78442"/>
        <dbReference type="ChEBI" id="CHEBI:78529"/>
        <dbReference type="EC" id="2.3.2.3"/>
    </reaction>
</comment>
<comment type="function">
    <text evidence="6">Catalyzes the transfer of a lysyl group from L-lysyl-tRNA(Lys) to membrane-bound phosphatidylglycerol (PG), which produces lysylphosphatidylglycerol (LPG), a major component of the bacterial membrane with a positive net charge. LPG synthesis contributes to bacterial virulence as it is involved in the resistance mechanism against cationic antimicrobial peptides (CAMP) produces by the host's immune system (defensins, cathelicidins) and by the competing microorganisms.</text>
</comment>